<proteinExistence type="predicted"/>
<reference evidence="1" key="1">
    <citation type="submission" date="2021-06" db="EMBL/GenBank/DDBJ databases">
        <authorList>
            <person name="Kallberg Y."/>
            <person name="Tangrot J."/>
            <person name="Rosling A."/>
        </authorList>
    </citation>
    <scope>NUCLEOTIDE SEQUENCE</scope>
    <source>
        <strain evidence="1">UK204</strain>
    </source>
</reference>
<dbReference type="AlphaFoldDB" id="A0A9N9AHD6"/>
<evidence type="ECO:0000313" key="2">
    <source>
        <dbReference type="Proteomes" id="UP000789570"/>
    </source>
</evidence>
<organism evidence="1 2">
    <name type="scientific">Funneliformis caledonium</name>
    <dbReference type="NCBI Taxonomy" id="1117310"/>
    <lineage>
        <taxon>Eukaryota</taxon>
        <taxon>Fungi</taxon>
        <taxon>Fungi incertae sedis</taxon>
        <taxon>Mucoromycota</taxon>
        <taxon>Glomeromycotina</taxon>
        <taxon>Glomeromycetes</taxon>
        <taxon>Glomerales</taxon>
        <taxon>Glomeraceae</taxon>
        <taxon>Funneliformis</taxon>
    </lineage>
</organism>
<gene>
    <name evidence="1" type="ORF">FCALED_LOCUS5142</name>
</gene>
<dbReference type="EMBL" id="CAJVPQ010001065">
    <property type="protein sequence ID" value="CAG8530299.1"/>
    <property type="molecule type" value="Genomic_DNA"/>
</dbReference>
<name>A0A9N9AHD6_9GLOM</name>
<keyword evidence="2" id="KW-1185">Reference proteome</keyword>
<accession>A0A9N9AHD6</accession>
<dbReference type="Proteomes" id="UP000789570">
    <property type="component" value="Unassembled WGS sequence"/>
</dbReference>
<sequence length="62" mass="7294">MRSFKCYGILNVINRKEDNLIFDLIKYEFDESESDNSSESRSDVNNISELDDIIIEFNVIQD</sequence>
<evidence type="ECO:0000313" key="1">
    <source>
        <dbReference type="EMBL" id="CAG8530299.1"/>
    </source>
</evidence>
<comment type="caution">
    <text evidence="1">The sequence shown here is derived from an EMBL/GenBank/DDBJ whole genome shotgun (WGS) entry which is preliminary data.</text>
</comment>
<protein>
    <submittedName>
        <fullName evidence="1">6871_t:CDS:1</fullName>
    </submittedName>
</protein>